<dbReference type="PIRSF" id="PIRSF006171">
    <property type="entry name" value="RR_citrat_malat"/>
    <property type="match status" value="1"/>
</dbReference>
<dbReference type="InterPro" id="IPR051271">
    <property type="entry name" value="2C-system_Tx_regulators"/>
</dbReference>
<keyword evidence="7 9" id="KW-0010">Activator</keyword>
<keyword evidence="5 9" id="KW-0805">Transcription regulation</keyword>
<dbReference type="RefSeq" id="WP_146887582.1">
    <property type="nucleotide sequence ID" value="NZ_BJXB01000021.1"/>
</dbReference>
<evidence type="ECO:0000313" key="12">
    <source>
        <dbReference type="EMBL" id="GEM48484.1"/>
    </source>
</evidence>
<keyword evidence="3 10" id="KW-0597">Phosphoprotein</keyword>
<evidence type="ECO:0000256" key="6">
    <source>
        <dbReference type="ARBA" id="ARBA00023125"/>
    </source>
</evidence>
<evidence type="ECO:0000256" key="7">
    <source>
        <dbReference type="ARBA" id="ARBA00023159"/>
    </source>
</evidence>
<sequence length="218" mass="24745">MQYKVILIEDDYLVAKVNRETIEKHPSFHVIGHADGFQTGLKLIRSLEPDLIVIDTYLPDGTGLDLLKTIRQENISTDAIMLTAASDLDSVQQALRDGILDYLIKPVQDSRLLQTLERFVERHRLSVQKLTQAKLDRMLGLRQEGHLPKGIHAHTLREIKGLLEAIPEGLTADEVSERLSINRVTAWRYLEYLLELGELGVGLQYGAVGRPTKRYRRA</sequence>
<dbReference type="Proteomes" id="UP000321306">
    <property type="component" value="Unassembled WGS sequence"/>
</dbReference>
<dbReference type="Pfam" id="PF00072">
    <property type="entry name" value="Response_reg"/>
    <property type="match status" value="1"/>
</dbReference>
<dbReference type="PANTHER" id="PTHR45526">
    <property type="entry name" value="TRANSCRIPTIONAL REGULATORY PROTEIN DPIA"/>
    <property type="match status" value="1"/>
</dbReference>
<dbReference type="SUPFAM" id="SSF52172">
    <property type="entry name" value="CheY-like"/>
    <property type="match status" value="1"/>
</dbReference>
<evidence type="ECO:0000256" key="3">
    <source>
        <dbReference type="ARBA" id="ARBA00022553"/>
    </source>
</evidence>
<dbReference type="GO" id="GO:0000156">
    <property type="term" value="F:phosphorelay response regulator activity"/>
    <property type="evidence" value="ECO:0007669"/>
    <property type="project" value="TreeGrafter"/>
</dbReference>
<keyword evidence="8 9" id="KW-0804">Transcription</keyword>
<name>A0A511N6L2_DEIC1</name>
<dbReference type="InterPro" id="IPR001789">
    <property type="entry name" value="Sig_transdc_resp-reg_receiver"/>
</dbReference>
<keyword evidence="2 9" id="KW-0963">Cytoplasm</keyword>
<reference evidence="12 13" key="1">
    <citation type="submission" date="2019-07" db="EMBL/GenBank/DDBJ databases">
        <title>Whole genome shotgun sequence of Deinococcus cellulosilyticus NBRC 106333.</title>
        <authorList>
            <person name="Hosoyama A."/>
            <person name="Uohara A."/>
            <person name="Ohji S."/>
            <person name="Ichikawa N."/>
        </authorList>
    </citation>
    <scope>NUCLEOTIDE SEQUENCE [LARGE SCALE GENOMIC DNA]</scope>
    <source>
        <strain evidence="12 13">NBRC 106333</strain>
    </source>
</reference>
<evidence type="ECO:0000256" key="9">
    <source>
        <dbReference type="PIRNR" id="PIRNR006171"/>
    </source>
</evidence>
<evidence type="ECO:0000256" key="4">
    <source>
        <dbReference type="ARBA" id="ARBA00023012"/>
    </source>
</evidence>
<gene>
    <name evidence="12" type="ORF">DC3_41190</name>
</gene>
<evidence type="ECO:0000313" key="13">
    <source>
        <dbReference type="Proteomes" id="UP000321306"/>
    </source>
</evidence>
<dbReference type="InterPro" id="IPR024187">
    <property type="entry name" value="Sig_transdc_resp-reg_cit/mal"/>
</dbReference>
<protein>
    <recommendedName>
        <fullName evidence="9">Transcriptional regulatory protein</fullName>
    </recommendedName>
</protein>
<dbReference type="EMBL" id="BJXB01000021">
    <property type="protein sequence ID" value="GEM48484.1"/>
    <property type="molecule type" value="Genomic_DNA"/>
</dbReference>
<feature type="modified residue" description="4-aspartylphosphate" evidence="10">
    <location>
        <position position="55"/>
    </location>
</feature>
<dbReference type="OrthoDB" id="9759232at2"/>
<dbReference type="SMART" id="SM00448">
    <property type="entry name" value="REC"/>
    <property type="match status" value="1"/>
</dbReference>
<dbReference type="Gene3D" id="3.40.50.2300">
    <property type="match status" value="1"/>
</dbReference>
<evidence type="ECO:0000256" key="8">
    <source>
        <dbReference type="ARBA" id="ARBA00023163"/>
    </source>
</evidence>
<dbReference type="PROSITE" id="PS50110">
    <property type="entry name" value="RESPONSE_REGULATORY"/>
    <property type="match status" value="1"/>
</dbReference>
<dbReference type="GO" id="GO:0003700">
    <property type="term" value="F:DNA-binding transcription factor activity"/>
    <property type="evidence" value="ECO:0007669"/>
    <property type="project" value="InterPro"/>
</dbReference>
<keyword evidence="6 9" id="KW-0238">DNA-binding</keyword>
<organism evidence="12 13">
    <name type="scientific">Deinococcus cellulosilyticus (strain DSM 18568 / NBRC 106333 / KACC 11606 / 5516J-15)</name>
    <dbReference type="NCBI Taxonomy" id="1223518"/>
    <lineage>
        <taxon>Bacteria</taxon>
        <taxon>Thermotogati</taxon>
        <taxon>Deinococcota</taxon>
        <taxon>Deinococci</taxon>
        <taxon>Deinococcales</taxon>
        <taxon>Deinococcaceae</taxon>
        <taxon>Deinococcus</taxon>
    </lineage>
</organism>
<comment type="subcellular location">
    <subcellularLocation>
        <location evidence="1 9">Cytoplasm</location>
    </subcellularLocation>
</comment>
<dbReference type="InterPro" id="IPR011006">
    <property type="entry name" value="CheY-like_superfamily"/>
</dbReference>
<accession>A0A511N6L2</accession>
<evidence type="ECO:0000256" key="1">
    <source>
        <dbReference type="ARBA" id="ARBA00004496"/>
    </source>
</evidence>
<dbReference type="PANTHER" id="PTHR45526:SF1">
    <property type="entry name" value="TRANSCRIPTIONAL REGULATORY PROTEIN DCUR-RELATED"/>
    <property type="match status" value="1"/>
</dbReference>
<proteinExistence type="predicted"/>
<comment type="caution">
    <text evidence="12">The sequence shown here is derived from an EMBL/GenBank/DDBJ whole genome shotgun (WGS) entry which is preliminary data.</text>
</comment>
<keyword evidence="13" id="KW-1185">Reference proteome</keyword>
<dbReference type="GO" id="GO:0003677">
    <property type="term" value="F:DNA binding"/>
    <property type="evidence" value="ECO:0007669"/>
    <property type="project" value="UniProtKB-KW"/>
</dbReference>
<dbReference type="AlphaFoldDB" id="A0A511N6L2"/>
<keyword evidence="4 9" id="KW-0902">Two-component regulatory system</keyword>
<evidence type="ECO:0000256" key="2">
    <source>
        <dbReference type="ARBA" id="ARBA00022490"/>
    </source>
</evidence>
<evidence type="ECO:0000256" key="5">
    <source>
        <dbReference type="ARBA" id="ARBA00023015"/>
    </source>
</evidence>
<evidence type="ECO:0000259" key="11">
    <source>
        <dbReference type="PROSITE" id="PS50110"/>
    </source>
</evidence>
<evidence type="ECO:0000256" key="10">
    <source>
        <dbReference type="PROSITE-ProRule" id="PRU00169"/>
    </source>
</evidence>
<dbReference type="GO" id="GO:0005737">
    <property type="term" value="C:cytoplasm"/>
    <property type="evidence" value="ECO:0007669"/>
    <property type="project" value="UniProtKB-SubCell"/>
</dbReference>
<feature type="domain" description="Response regulatory" evidence="11">
    <location>
        <begin position="4"/>
        <end position="120"/>
    </location>
</feature>